<dbReference type="OrthoDB" id="598321at2"/>
<organism evidence="2 3">
    <name type="scientific">Prosthecochloris marina</name>
    <dbReference type="NCBI Taxonomy" id="2017681"/>
    <lineage>
        <taxon>Bacteria</taxon>
        <taxon>Pseudomonadati</taxon>
        <taxon>Chlorobiota</taxon>
        <taxon>Chlorobiia</taxon>
        <taxon>Chlorobiales</taxon>
        <taxon>Chlorobiaceae</taxon>
        <taxon>Prosthecochloris</taxon>
    </lineage>
</organism>
<evidence type="ECO:0000313" key="3">
    <source>
        <dbReference type="Proteomes" id="UP000246278"/>
    </source>
</evidence>
<feature type="transmembrane region" description="Helical" evidence="1">
    <location>
        <begin position="50"/>
        <end position="67"/>
    </location>
</feature>
<feature type="transmembrane region" description="Helical" evidence="1">
    <location>
        <begin position="21"/>
        <end position="44"/>
    </location>
</feature>
<dbReference type="AlphaFoldDB" id="A0A317T783"/>
<protein>
    <recommendedName>
        <fullName evidence="4">VanZ-like domain-containing protein</fullName>
    </recommendedName>
</protein>
<dbReference type="EMBL" id="PDNZ01000003">
    <property type="protein sequence ID" value="PWW82589.1"/>
    <property type="molecule type" value="Genomic_DNA"/>
</dbReference>
<keyword evidence="1" id="KW-0812">Transmembrane</keyword>
<keyword evidence="1" id="KW-0472">Membrane</keyword>
<proteinExistence type="predicted"/>
<accession>A0A317T783</accession>
<comment type="caution">
    <text evidence="2">The sequence shown here is derived from an EMBL/GenBank/DDBJ whole genome shotgun (WGS) entry which is preliminary data.</text>
</comment>
<gene>
    <name evidence="2" type="ORF">CR164_05940</name>
</gene>
<evidence type="ECO:0008006" key="4">
    <source>
        <dbReference type="Google" id="ProtNLM"/>
    </source>
</evidence>
<evidence type="ECO:0000313" key="2">
    <source>
        <dbReference type="EMBL" id="PWW82589.1"/>
    </source>
</evidence>
<evidence type="ECO:0000256" key="1">
    <source>
        <dbReference type="SAM" id="Phobius"/>
    </source>
</evidence>
<reference evidence="3" key="1">
    <citation type="submission" date="2017-10" db="EMBL/GenBank/DDBJ databases">
        <authorList>
            <person name="Gaisin V.A."/>
            <person name="Rysina M.S."/>
            <person name="Grouzdev D.S."/>
        </authorList>
    </citation>
    <scope>NUCLEOTIDE SEQUENCE [LARGE SCALE GENOMIC DNA]</scope>
    <source>
        <strain evidence="3">V1</strain>
    </source>
</reference>
<keyword evidence="3" id="KW-1185">Reference proteome</keyword>
<feature type="transmembrane region" description="Helical" evidence="1">
    <location>
        <begin position="100"/>
        <end position="121"/>
    </location>
</feature>
<sequence>MKQNSPMLKPEIDNGNKMIGYWLVSLFLILAGSLIPFNAIIANFYGLDTLAHIILYSVLSFVPMVLLANRKTAFLASIAITPLGYLFETINVVVTGEPFHALNALANNAGVILGIAAGFVVRLNNHYEMEKNHEASKQ</sequence>
<keyword evidence="1" id="KW-1133">Transmembrane helix</keyword>
<dbReference type="Proteomes" id="UP000246278">
    <property type="component" value="Unassembled WGS sequence"/>
</dbReference>
<name>A0A317T783_9CHLB</name>
<feature type="transmembrane region" description="Helical" evidence="1">
    <location>
        <begin position="74"/>
        <end position="94"/>
    </location>
</feature>